<feature type="binding site" evidence="4">
    <location>
        <position position="306"/>
    </location>
    <ligand>
        <name>substrate</name>
    </ligand>
</feature>
<gene>
    <name evidence="8" type="ORF">ENH14_03160</name>
</gene>
<dbReference type="SUPFAM" id="SSF88688">
    <property type="entry name" value="Families 57/38 glycoside transferase middle domain"/>
    <property type="match status" value="1"/>
</dbReference>
<keyword evidence="2 5" id="KW-0119">Carbohydrate metabolism</keyword>
<evidence type="ECO:0000256" key="2">
    <source>
        <dbReference type="ARBA" id="ARBA00023277"/>
    </source>
</evidence>
<evidence type="ECO:0000256" key="4">
    <source>
        <dbReference type="PIRSR" id="PIRSR640042-2"/>
    </source>
</evidence>
<dbReference type="GO" id="GO:0003844">
    <property type="term" value="F:1,4-alpha-glucan branching enzyme activity"/>
    <property type="evidence" value="ECO:0007669"/>
    <property type="project" value="InterPro"/>
</dbReference>
<feature type="domain" description="Glycoside hydrolase family 57 N-terminal" evidence="6">
    <location>
        <begin position="8"/>
        <end position="428"/>
    </location>
</feature>
<feature type="active site" description="Nucleophile" evidence="3">
    <location>
        <position position="190"/>
    </location>
</feature>
<feature type="binding site" evidence="4">
    <location>
        <position position="289"/>
    </location>
    <ligand>
        <name>substrate</name>
    </ligand>
</feature>
<dbReference type="InterPro" id="IPR040042">
    <property type="entry name" value="Branching_enz_MT3115-like"/>
</dbReference>
<evidence type="ECO:0000259" key="6">
    <source>
        <dbReference type="Pfam" id="PF03065"/>
    </source>
</evidence>
<dbReference type="Pfam" id="PF09210">
    <property type="entry name" value="BE_C"/>
    <property type="match status" value="1"/>
</dbReference>
<name>A0A7V0LVD5_UNCW3</name>
<dbReference type="InterPro" id="IPR011330">
    <property type="entry name" value="Glyco_hydro/deAcase_b/a-brl"/>
</dbReference>
<dbReference type="Gene3D" id="1.20.1430.10">
    <property type="entry name" value="Families 57/38 glycoside transferase, middle domain"/>
    <property type="match status" value="1"/>
</dbReference>
<dbReference type="PANTHER" id="PTHR41695">
    <property type="entry name" value="1,4-ALPHA-GLUCAN BRANCHING ENZYME RV3031-RELATED"/>
    <property type="match status" value="1"/>
</dbReference>
<accession>A0A7V0LVD5</accession>
<dbReference type="InterPro" id="IPR004300">
    <property type="entry name" value="Glyco_hydro_57_N"/>
</dbReference>
<dbReference type="InterPro" id="IPR028995">
    <property type="entry name" value="Glyco_hydro_57/38_cen_sf"/>
</dbReference>
<dbReference type="SUPFAM" id="SSF88713">
    <property type="entry name" value="Glycoside hydrolase/deacetylase"/>
    <property type="match status" value="1"/>
</dbReference>
<comment type="caution">
    <text evidence="8">The sequence shown here is derived from an EMBL/GenBank/DDBJ whole genome shotgun (WGS) entry which is preliminary data.</text>
</comment>
<dbReference type="GO" id="GO:0030979">
    <property type="term" value="P:alpha-glucan biosynthetic process"/>
    <property type="evidence" value="ECO:0007669"/>
    <property type="project" value="InterPro"/>
</dbReference>
<evidence type="ECO:0000313" key="8">
    <source>
        <dbReference type="EMBL" id="HDL60436.1"/>
    </source>
</evidence>
<feature type="binding site" evidence="4">
    <location>
        <position position="432"/>
    </location>
    <ligand>
        <name>substrate</name>
    </ligand>
</feature>
<dbReference type="InterPro" id="IPR037090">
    <property type="entry name" value="57_glycoside_trans_central"/>
</dbReference>
<sequence>MAKRGFLAIVLHSHLPYVIGHGTWPHGTEWLYEAASETYIPLYKITKRLLNEGLRAGFTVGITPVLAEQLKDDRFKSGFPEYLKNKIESARDDEKYFSSSGHLQKAKLAYMWASYYEDILKIFNEINEDIPQAFAHLQEEGAIEIITSGATHGYFPLISRDESIRGQVLEGRRTTEKIFGKKPKGIWPPELAYRPSYNWKPPVGGKERMRKGLEEIYKEEGIEYFLIDHHLLKGGKAIGTYLSLFEGLKILWDRFKSQYKELEVKETTPLRPYFVVSTGKHKGAATFTREPQTALQVWSRDTGYPGDFAYLEFHKKHFPGGHRYWRITGRNVDLAEKDEYRPDWAEKALEAHSSHFVSLLQQIIWESEVEDGIIVAPYDAELFGHWWFEGPEWLYRVVKKLNDAGNIESITLGEYHDRFPPEIAISIPEGSWGEGGFHWVWLNEWTEWTWKRIYEMEDIFFDLMGEYKNSDVGFKRIMKQFARELLLLQSSDWQFLITTWSARDYAENRFAEHYDYCKNLGRIARGYLSSKKLKDEDKEYLEKLEKMDNLFGDIEPEEWTKGG</sequence>
<dbReference type="Pfam" id="PF03065">
    <property type="entry name" value="Glyco_hydro_57"/>
    <property type="match status" value="1"/>
</dbReference>
<dbReference type="EMBL" id="DRDR01000135">
    <property type="protein sequence ID" value="HDL60436.1"/>
    <property type="molecule type" value="Genomic_DNA"/>
</dbReference>
<dbReference type="PANTHER" id="PTHR41695:SF1">
    <property type="entry name" value="1,4-ALPHA-GLUCAN BRANCHING ENZYME TK1436"/>
    <property type="match status" value="1"/>
</dbReference>
<reference evidence="8" key="1">
    <citation type="journal article" date="2020" name="mSystems">
        <title>Genome- and Community-Level Interaction Insights into Carbon Utilization and Element Cycling Functions of Hydrothermarchaeota in Hydrothermal Sediment.</title>
        <authorList>
            <person name="Zhou Z."/>
            <person name="Liu Y."/>
            <person name="Xu W."/>
            <person name="Pan J."/>
            <person name="Luo Z.H."/>
            <person name="Li M."/>
        </authorList>
    </citation>
    <scope>NUCLEOTIDE SEQUENCE [LARGE SCALE GENOMIC DNA]</scope>
    <source>
        <strain evidence="8">HyVt-28</strain>
    </source>
</reference>
<proteinExistence type="inferred from homology"/>
<organism evidence="8">
    <name type="scientific">candidate division WOR-3 bacterium</name>
    <dbReference type="NCBI Taxonomy" id="2052148"/>
    <lineage>
        <taxon>Bacteria</taxon>
        <taxon>Bacteria division WOR-3</taxon>
    </lineage>
</organism>
<feature type="active site" description="Proton donor" evidence="3">
    <location>
        <position position="379"/>
    </location>
</feature>
<comment type="similarity">
    <text evidence="1 5">Belongs to the glycosyl hydrolase 57 family.</text>
</comment>
<evidence type="ECO:0000256" key="5">
    <source>
        <dbReference type="RuleBase" id="RU361196"/>
    </source>
</evidence>
<dbReference type="InterPro" id="IPR027291">
    <property type="entry name" value="Glyco_hydro_38_N_sf"/>
</dbReference>
<feature type="domain" description="1,4-alpha-glucan branching enzyme C-terminal" evidence="7">
    <location>
        <begin position="453"/>
        <end position="558"/>
    </location>
</feature>
<dbReference type="GO" id="GO:0005576">
    <property type="term" value="C:extracellular region"/>
    <property type="evidence" value="ECO:0007669"/>
    <property type="project" value="TreeGrafter"/>
</dbReference>
<dbReference type="AlphaFoldDB" id="A0A7V0LVD5"/>
<dbReference type="Proteomes" id="UP000886381">
    <property type="component" value="Unassembled WGS sequence"/>
</dbReference>
<protein>
    <submittedName>
        <fullName evidence="8">DUF1957 domain-containing protein</fullName>
    </submittedName>
</protein>
<dbReference type="Gene3D" id="3.20.110.10">
    <property type="entry name" value="Glycoside hydrolase 38, N terminal domain"/>
    <property type="match status" value="1"/>
</dbReference>
<dbReference type="InterPro" id="IPR015293">
    <property type="entry name" value="BE_C"/>
</dbReference>
<evidence type="ECO:0000256" key="3">
    <source>
        <dbReference type="PIRSR" id="PIRSR640042-1"/>
    </source>
</evidence>
<evidence type="ECO:0000259" key="7">
    <source>
        <dbReference type="Pfam" id="PF09210"/>
    </source>
</evidence>
<evidence type="ECO:0000256" key="1">
    <source>
        <dbReference type="ARBA" id="ARBA00006821"/>
    </source>
</evidence>
<feature type="binding site" evidence="4">
    <location>
        <position position="492"/>
    </location>
    <ligand>
        <name>substrate</name>
    </ligand>
</feature>